<dbReference type="InterPro" id="IPR011043">
    <property type="entry name" value="Gal_Oxase/kelch_b-propeller"/>
</dbReference>
<evidence type="ECO:0000313" key="2">
    <source>
        <dbReference type="EMBL" id="ETO25285.1"/>
    </source>
</evidence>
<dbReference type="OrthoDB" id="432528at2759"/>
<keyword evidence="3" id="KW-1185">Reference proteome</keyword>
<proteinExistence type="predicted"/>
<dbReference type="AlphaFoldDB" id="X6NG29"/>
<dbReference type="EMBL" id="ASPP01008652">
    <property type="protein sequence ID" value="ETO25285.1"/>
    <property type="molecule type" value="Genomic_DNA"/>
</dbReference>
<accession>X6NG29</accession>
<evidence type="ECO:0000313" key="3">
    <source>
        <dbReference type="Proteomes" id="UP000023152"/>
    </source>
</evidence>
<feature type="coiled-coil region" evidence="1">
    <location>
        <begin position="343"/>
        <end position="370"/>
    </location>
</feature>
<keyword evidence="1" id="KW-0175">Coiled coil</keyword>
<gene>
    <name evidence="2" type="ORF">RFI_11850</name>
</gene>
<sequence>MKTSIGKLDGVMQNLFETLPSLTGPAYTQCVVHNYELLLCGGYQNNECYSYHTLKKQYKRICSYPKTFILREHCVIKLASKNKNEIILLSFGGSINCTLMMRYVSVWNDEKKKEEIAIEDIKQINSNKWVPFTDNNNNPINIEEKQGDYAEARAIVGGSNNTLLFITYPPHGIDVFDLASFQRVYRDNLPTGWIRFHCFLSRTGNGLTITNKKHEMLLFCGNEGLSMEYDEDNKTFQFNKLPVAATIKPYHRYGCVYVDEFIFFFGGADYWNVLKTMHVFSMQEMQWIKFDNFFFSPVCNCIAVLNEYNATIHLIGGQDGNGNELSGHMKLNVKDLKGQCAGAYEIRREIQAMKKEMNKLGQELQIKKLKKVEFFFFATFMEERLIKIKK</sequence>
<dbReference type="InterPro" id="IPR015915">
    <property type="entry name" value="Kelch-typ_b-propeller"/>
</dbReference>
<dbReference type="SUPFAM" id="SSF50965">
    <property type="entry name" value="Galactose oxidase, central domain"/>
    <property type="match status" value="1"/>
</dbReference>
<evidence type="ECO:0008006" key="4">
    <source>
        <dbReference type="Google" id="ProtNLM"/>
    </source>
</evidence>
<dbReference type="Gene3D" id="2.120.10.80">
    <property type="entry name" value="Kelch-type beta propeller"/>
    <property type="match status" value="1"/>
</dbReference>
<name>X6NG29_RETFI</name>
<dbReference type="Proteomes" id="UP000023152">
    <property type="component" value="Unassembled WGS sequence"/>
</dbReference>
<protein>
    <recommendedName>
        <fullName evidence="4">Kelch motif family protein</fullName>
    </recommendedName>
</protein>
<comment type="caution">
    <text evidence="2">The sequence shown here is derived from an EMBL/GenBank/DDBJ whole genome shotgun (WGS) entry which is preliminary data.</text>
</comment>
<organism evidence="2 3">
    <name type="scientific">Reticulomyxa filosa</name>
    <dbReference type="NCBI Taxonomy" id="46433"/>
    <lineage>
        <taxon>Eukaryota</taxon>
        <taxon>Sar</taxon>
        <taxon>Rhizaria</taxon>
        <taxon>Retaria</taxon>
        <taxon>Foraminifera</taxon>
        <taxon>Monothalamids</taxon>
        <taxon>Reticulomyxidae</taxon>
        <taxon>Reticulomyxa</taxon>
    </lineage>
</organism>
<reference evidence="2 3" key="1">
    <citation type="journal article" date="2013" name="Curr. Biol.">
        <title>The Genome of the Foraminiferan Reticulomyxa filosa.</title>
        <authorList>
            <person name="Glockner G."/>
            <person name="Hulsmann N."/>
            <person name="Schleicher M."/>
            <person name="Noegel A.A."/>
            <person name="Eichinger L."/>
            <person name="Gallinger C."/>
            <person name="Pawlowski J."/>
            <person name="Sierra R."/>
            <person name="Euteneuer U."/>
            <person name="Pillet L."/>
            <person name="Moustafa A."/>
            <person name="Platzer M."/>
            <person name="Groth M."/>
            <person name="Szafranski K."/>
            <person name="Schliwa M."/>
        </authorList>
    </citation>
    <scope>NUCLEOTIDE SEQUENCE [LARGE SCALE GENOMIC DNA]</scope>
</reference>
<evidence type="ECO:0000256" key="1">
    <source>
        <dbReference type="SAM" id="Coils"/>
    </source>
</evidence>